<gene>
    <name evidence="2" type="ORF">NONO_c62490</name>
</gene>
<dbReference type="STRING" id="1415166.NONO_c62490"/>
<reference evidence="2 3" key="1">
    <citation type="journal article" date="2014" name="Appl. Environ. Microbiol.">
        <title>Insights into the Microbial Degradation of Rubber and Gutta-Percha by Analysis of the Complete Genome of Nocardia nova SH22a.</title>
        <authorList>
            <person name="Luo Q."/>
            <person name="Hiessl S."/>
            <person name="Poehlein A."/>
            <person name="Daniel R."/>
            <person name="Steinbuchel A."/>
        </authorList>
    </citation>
    <scope>NUCLEOTIDE SEQUENCE [LARGE SCALE GENOMIC DNA]</scope>
    <source>
        <strain evidence="2">SH22a</strain>
    </source>
</reference>
<feature type="compositionally biased region" description="Pro residues" evidence="1">
    <location>
        <begin position="35"/>
        <end position="44"/>
    </location>
</feature>
<feature type="compositionally biased region" description="Low complexity" evidence="1">
    <location>
        <begin position="167"/>
        <end position="180"/>
    </location>
</feature>
<keyword evidence="3" id="KW-1185">Reference proteome</keyword>
<evidence type="ECO:0000313" key="2">
    <source>
        <dbReference type="EMBL" id="AHH21019.1"/>
    </source>
</evidence>
<dbReference type="Pfam" id="PF09203">
    <property type="entry name" value="MspA"/>
    <property type="match status" value="1"/>
</dbReference>
<proteinExistence type="predicted"/>
<evidence type="ECO:0000313" key="3">
    <source>
        <dbReference type="Proteomes" id="UP000019150"/>
    </source>
</evidence>
<accession>W5TPF3</accession>
<dbReference type="eggNOG" id="ENOG5031RWE">
    <property type="taxonomic scope" value="Bacteria"/>
</dbReference>
<name>W5TPF3_9NOCA</name>
<protein>
    <submittedName>
        <fullName evidence="2">Putative porin MspA</fullName>
    </submittedName>
</protein>
<feature type="region of interest" description="Disordered" evidence="1">
    <location>
        <begin position="28"/>
        <end position="48"/>
    </location>
</feature>
<dbReference type="EMBL" id="CP006850">
    <property type="protein sequence ID" value="AHH21019.1"/>
    <property type="molecule type" value="Genomic_DNA"/>
</dbReference>
<dbReference type="AlphaFoldDB" id="W5TPF3"/>
<dbReference type="Proteomes" id="UP000019150">
    <property type="component" value="Chromosome"/>
</dbReference>
<dbReference type="InterPro" id="IPR015286">
    <property type="entry name" value="Porin_fam_mycobact-type"/>
</dbReference>
<dbReference type="HOGENOM" id="CLU_1029868_0_0_11"/>
<dbReference type="OrthoDB" id="4571677at2"/>
<evidence type="ECO:0000256" key="1">
    <source>
        <dbReference type="SAM" id="MobiDB-lite"/>
    </source>
</evidence>
<dbReference type="RefSeq" id="WP_025352352.1">
    <property type="nucleotide sequence ID" value="NZ_CP006850.1"/>
</dbReference>
<feature type="region of interest" description="Disordered" evidence="1">
    <location>
        <begin position="133"/>
        <end position="187"/>
    </location>
</feature>
<dbReference type="PATRIC" id="fig|1415166.3.peg.6420"/>
<organism evidence="2 3">
    <name type="scientific">Nocardia nova SH22a</name>
    <dbReference type="NCBI Taxonomy" id="1415166"/>
    <lineage>
        <taxon>Bacteria</taxon>
        <taxon>Bacillati</taxon>
        <taxon>Actinomycetota</taxon>
        <taxon>Actinomycetes</taxon>
        <taxon>Mycobacteriales</taxon>
        <taxon>Nocardiaceae</taxon>
        <taxon>Nocardia</taxon>
    </lineage>
</organism>
<dbReference type="KEGG" id="nno:NONO_c62490"/>
<feature type="compositionally biased region" description="Low complexity" evidence="1">
    <location>
        <begin position="141"/>
        <end position="160"/>
    </location>
</feature>
<sequence length="270" mass="26690">MRPSIVPITAGAIATVLAVTALWASGTEQSRAQPPAAPPPPPPAAEATGAGLHLKVSVGNVKVDPPGDRTPNFLMTFAHAAQMSGDYAVQVDGAPVTSGQTVAGFILGCAVSVAGGVTVGIEPGQGVEAEISPDFDPPDADIPAPAAKRVTPAATAAAPTSTPPPTTTTARPTTSASPPSLSLGPSVGGNLDLTEVLTAALGPGQVTTATTATVDLSDKTTFPYNIVFNNAALNVAQCASPVSAVPFVTATVSSAQGVVQTTAYGAQFIF</sequence>